<dbReference type="PANTHER" id="PTHR38772:SF1">
    <property type="entry name" value="NUCLEOID-ASSOCIATED PROTEIN YEJK"/>
    <property type="match status" value="1"/>
</dbReference>
<evidence type="ECO:0000313" key="4">
    <source>
        <dbReference type="EMBL" id="SET03775.1"/>
    </source>
</evidence>
<comment type="subcellular location">
    <subcellularLocation>
        <location evidence="1">Cytoplasm</location>
        <location evidence="1">Nucleoid</location>
    </subcellularLocation>
</comment>
<evidence type="ECO:0000256" key="1">
    <source>
        <dbReference type="ARBA" id="ARBA00004453"/>
    </source>
</evidence>
<protein>
    <submittedName>
        <fullName evidence="4">Nucleoid-associated protein</fullName>
    </submittedName>
</protein>
<sequence>MSINIKYLALHQLVAVTPSQPDEGAQVSLLVNEKLIENSPIVESMMEKLHQLYSMKNKGFAVFTDPSNVNLSTQSDGEEGDELENDKDTNVNVVGESFLSLFQSYYKNQDDFLSFSLNAANNLVAEINQYSFAEPGLLLMCHYHHVANDYLFIAQLTNVHSTTVNQAFEIKEIDYLDIEKSDIMARLDITEWSVNQDSSRYLTFLRGRIGRKVGDFFLDFLGAETGLDPKVQTQALVQAIDDYCQQHTLAKEEEKAYKQEVFSYCQTQAKQGEELSIQALSDFLAPDSNPILAKKEDVVDLASFTQEQGYQFPESFPADASTLKKLTKFSGSGGGVTISFTSAQLGEKVVWDKTTDTLVIKGTPPNLRDQLERFYD</sequence>
<dbReference type="Pfam" id="PF04245">
    <property type="entry name" value="NA37"/>
    <property type="match status" value="1"/>
</dbReference>
<evidence type="ECO:0000313" key="5">
    <source>
        <dbReference type="Proteomes" id="UP000242642"/>
    </source>
</evidence>
<dbReference type="RefSeq" id="WP_093318613.1">
    <property type="nucleotide sequence ID" value="NZ_FOHV01000007.1"/>
</dbReference>
<proteinExistence type="inferred from homology"/>
<dbReference type="STRING" id="1123402.SAMN02583745_01214"/>
<dbReference type="GO" id="GO:0043590">
    <property type="term" value="C:bacterial nucleoid"/>
    <property type="evidence" value="ECO:0007669"/>
    <property type="project" value="TreeGrafter"/>
</dbReference>
<dbReference type="PANTHER" id="PTHR38772">
    <property type="match status" value="1"/>
</dbReference>
<keyword evidence="5" id="KW-1185">Reference proteome</keyword>
<dbReference type="NCBIfam" id="NF001557">
    <property type="entry name" value="PRK00378.1"/>
    <property type="match status" value="1"/>
</dbReference>
<accession>A0A1I0BBD9</accession>
<dbReference type="Proteomes" id="UP000242642">
    <property type="component" value="Unassembled WGS sequence"/>
</dbReference>
<comment type="similarity">
    <text evidence="2">Belongs to the YejK family.</text>
</comment>
<keyword evidence="3" id="KW-0963">Cytoplasm</keyword>
<gene>
    <name evidence="4" type="ORF">SAMN02583745_01214</name>
</gene>
<dbReference type="OrthoDB" id="9131762at2"/>
<reference evidence="5" key="1">
    <citation type="submission" date="2016-10" db="EMBL/GenBank/DDBJ databases">
        <authorList>
            <person name="Varghese N."/>
            <person name="Submissions S."/>
        </authorList>
    </citation>
    <scope>NUCLEOTIDE SEQUENCE [LARGE SCALE GENOMIC DNA]</scope>
    <source>
        <strain evidence="5">DSM 18579</strain>
    </source>
</reference>
<organism evidence="4 5">
    <name type="scientific">Thorsellia anophelis DSM 18579</name>
    <dbReference type="NCBI Taxonomy" id="1123402"/>
    <lineage>
        <taxon>Bacteria</taxon>
        <taxon>Pseudomonadati</taxon>
        <taxon>Pseudomonadota</taxon>
        <taxon>Gammaproteobacteria</taxon>
        <taxon>Enterobacterales</taxon>
        <taxon>Thorselliaceae</taxon>
        <taxon>Thorsellia</taxon>
    </lineage>
</organism>
<dbReference type="GO" id="GO:0003690">
    <property type="term" value="F:double-stranded DNA binding"/>
    <property type="evidence" value="ECO:0007669"/>
    <property type="project" value="TreeGrafter"/>
</dbReference>
<dbReference type="EMBL" id="FOHV01000007">
    <property type="protein sequence ID" value="SET03775.1"/>
    <property type="molecule type" value="Genomic_DNA"/>
</dbReference>
<evidence type="ECO:0000256" key="3">
    <source>
        <dbReference type="ARBA" id="ARBA00022490"/>
    </source>
</evidence>
<evidence type="ECO:0000256" key="2">
    <source>
        <dbReference type="ARBA" id="ARBA00009035"/>
    </source>
</evidence>
<name>A0A1I0BBD9_9GAMM</name>
<dbReference type="GO" id="GO:0003727">
    <property type="term" value="F:single-stranded RNA binding"/>
    <property type="evidence" value="ECO:0007669"/>
    <property type="project" value="TreeGrafter"/>
</dbReference>
<dbReference type="InterPro" id="IPR007358">
    <property type="entry name" value="Nucleoid_associated_NdpA"/>
</dbReference>
<dbReference type="AlphaFoldDB" id="A0A1I0BBD9"/>